<feature type="repeat" description="PPR" evidence="3">
    <location>
        <begin position="260"/>
        <end position="294"/>
    </location>
</feature>
<dbReference type="PANTHER" id="PTHR47939:SF14">
    <property type="entry name" value="PENTATRICOPEPTIDE REPEAT-CONTAINING PROTEIN MITOCHONDRIAL"/>
    <property type="match status" value="1"/>
</dbReference>
<name>A0AAV9D074_ACOCL</name>
<evidence type="ECO:0000313" key="6">
    <source>
        <dbReference type="Proteomes" id="UP001180020"/>
    </source>
</evidence>
<dbReference type="PROSITE" id="PS51363">
    <property type="entry name" value="W2"/>
    <property type="match status" value="1"/>
</dbReference>
<dbReference type="Gene3D" id="1.25.40.180">
    <property type="match status" value="1"/>
</dbReference>
<comment type="similarity">
    <text evidence="1">Belongs to the PPR family. P subfamily.</text>
</comment>
<feature type="repeat" description="PPR" evidence="3">
    <location>
        <begin position="367"/>
        <end position="401"/>
    </location>
</feature>
<protein>
    <submittedName>
        <fullName evidence="5">Pentatricopeptide repeat-containing protein</fullName>
    </submittedName>
</protein>
<dbReference type="InterPro" id="IPR011990">
    <property type="entry name" value="TPR-like_helical_dom_sf"/>
</dbReference>
<dbReference type="PANTHER" id="PTHR47939">
    <property type="entry name" value="MEMBRANE-ASSOCIATED SALT-INDUCIBLE PROTEIN-LIKE"/>
    <property type="match status" value="1"/>
</dbReference>
<evidence type="ECO:0000256" key="3">
    <source>
        <dbReference type="PROSITE-ProRule" id="PRU00708"/>
    </source>
</evidence>
<dbReference type="SMART" id="SM00515">
    <property type="entry name" value="eIF5C"/>
    <property type="match status" value="1"/>
</dbReference>
<sequence>MRWPHQLTPSRLIELIKHQKSPLTSLQIFNEAETRYPLYRHNGSSYAAMVETLARSGRLVELGPVIDAMRLAPCECKDSVFAGAIEAYTKAGMLREAVSLFERIPTFNCVDATGSFHSVLKTLVERGELDIARRVFVEGSKRDDVKIDVRSWNLIMKALGLCGDGRFDDAKNLLYSMFRRISMKGSGADVVVYRTLLEALCDSGRVDEAVEVLEKVLKKGLKSRRLRAMWALDAGHYNEEDLDGLKQWINRMLVSGGVRSHDGYTAMVCDLYAEGRMDDADCLMNEMREKGFAPGLIVYEARIAALCDVGRANDAVRVLGADMVDSDCVPMVTTYNIVMEGLCKEGNSTMAMQYLNKMTRQVGCVMDGDTYRILIEGLCREGKFLDACRVLERMSNRQHHRTVGASLYGKVKTWAQLPNAFCTNENLELELIYKVQIQCYEDAKLMKLFPEIVRSLYDQDVLAEDTILLWFCKGTNPKGRYFIGHLLQL</sequence>
<dbReference type="Proteomes" id="UP001180020">
    <property type="component" value="Unassembled WGS sequence"/>
</dbReference>
<evidence type="ECO:0000256" key="1">
    <source>
        <dbReference type="ARBA" id="ARBA00007626"/>
    </source>
</evidence>
<keyword evidence="6" id="KW-1185">Reference proteome</keyword>
<dbReference type="PROSITE" id="PS51375">
    <property type="entry name" value="PPR"/>
    <property type="match status" value="5"/>
</dbReference>
<feature type="domain" description="W2" evidence="4">
    <location>
        <begin position="322"/>
        <end position="489"/>
    </location>
</feature>
<dbReference type="NCBIfam" id="TIGR00756">
    <property type="entry name" value="PPR"/>
    <property type="match status" value="4"/>
</dbReference>
<evidence type="ECO:0000256" key="2">
    <source>
        <dbReference type="ARBA" id="ARBA00022737"/>
    </source>
</evidence>
<dbReference type="Pfam" id="PF13041">
    <property type="entry name" value="PPR_2"/>
    <property type="match status" value="1"/>
</dbReference>
<dbReference type="Pfam" id="PF01535">
    <property type="entry name" value="PPR"/>
    <property type="match status" value="2"/>
</dbReference>
<dbReference type="Gene3D" id="1.25.40.10">
    <property type="entry name" value="Tetratricopeptide repeat domain"/>
    <property type="match status" value="4"/>
</dbReference>
<gene>
    <name evidence="5" type="primary">PCMP-E80</name>
    <name evidence="5" type="ORF">QJS10_CPA16g00572</name>
</gene>
<dbReference type="InterPro" id="IPR016024">
    <property type="entry name" value="ARM-type_fold"/>
</dbReference>
<dbReference type="InterPro" id="IPR003307">
    <property type="entry name" value="W2_domain"/>
</dbReference>
<dbReference type="SUPFAM" id="SSF48371">
    <property type="entry name" value="ARM repeat"/>
    <property type="match status" value="1"/>
</dbReference>
<dbReference type="Pfam" id="PF12854">
    <property type="entry name" value="PPR_1"/>
    <property type="match status" value="1"/>
</dbReference>
<feature type="repeat" description="PPR" evidence="3">
    <location>
        <begin position="295"/>
        <end position="330"/>
    </location>
</feature>
<evidence type="ECO:0000259" key="4">
    <source>
        <dbReference type="PROSITE" id="PS51363"/>
    </source>
</evidence>
<dbReference type="InterPro" id="IPR002885">
    <property type="entry name" value="PPR_rpt"/>
</dbReference>
<proteinExistence type="inferred from homology"/>
<keyword evidence="2" id="KW-0677">Repeat</keyword>
<dbReference type="AlphaFoldDB" id="A0AAV9D074"/>
<evidence type="ECO:0000313" key="5">
    <source>
        <dbReference type="EMBL" id="KAK1294094.1"/>
    </source>
</evidence>
<dbReference type="InterPro" id="IPR050667">
    <property type="entry name" value="PPR-containing_protein"/>
</dbReference>
<reference evidence="5" key="2">
    <citation type="submission" date="2023-06" db="EMBL/GenBank/DDBJ databases">
        <authorList>
            <person name="Ma L."/>
            <person name="Liu K.-W."/>
            <person name="Li Z."/>
            <person name="Hsiao Y.-Y."/>
            <person name="Qi Y."/>
            <person name="Fu T."/>
            <person name="Tang G."/>
            <person name="Zhang D."/>
            <person name="Sun W.-H."/>
            <person name="Liu D.-K."/>
            <person name="Li Y."/>
            <person name="Chen G.-Z."/>
            <person name="Liu X.-D."/>
            <person name="Liao X.-Y."/>
            <person name="Jiang Y.-T."/>
            <person name="Yu X."/>
            <person name="Hao Y."/>
            <person name="Huang J."/>
            <person name="Zhao X.-W."/>
            <person name="Ke S."/>
            <person name="Chen Y.-Y."/>
            <person name="Wu W.-L."/>
            <person name="Hsu J.-L."/>
            <person name="Lin Y.-F."/>
            <person name="Huang M.-D."/>
            <person name="Li C.-Y."/>
            <person name="Huang L."/>
            <person name="Wang Z.-W."/>
            <person name="Zhao X."/>
            <person name="Zhong W.-Y."/>
            <person name="Peng D.-H."/>
            <person name="Ahmad S."/>
            <person name="Lan S."/>
            <person name="Zhang J.-S."/>
            <person name="Tsai W.-C."/>
            <person name="Van De Peer Y."/>
            <person name="Liu Z.-J."/>
        </authorList>
    </citation>
    <scope>NUCLEOTIDE SEQUENCE</scope>
    <source>
        <strain evidence="5">CP</strain>
        <tissue evidence="5">Leaves</tissue>
    </source>
</reference>
<dbReference type="EMBL" id="JAUJYO010000016">
    <property type="protein sequence ID" value="KAK1294094.1"/>
    <property type="molecule type" value="Genomic_DNA"/>
</dbReference>
<feature type="repeat" description="PPR" evidence="3">
    <location>
        <begin position="189"/>
        <end position="223"/>
    </location>
</feature>
<organism evidence="5 6">
    <name type="scientific">Acorus calamus</name>
    <name type="common">Sweet flag</name>
    <dbReference type="NCBI Taxonomy" id="4465"/>
    <lineage>
        <taxon>Eukaryota</taxon>
        <taxon>Viridiplantae</taxon>
        <taxon>Streptophyta</taxon>
        <taxon>Embryophyta</taxon>
        <taxon>Tracheophyta</taxon>
        <taxon>Spermatophyta</taxon>
        <taxon>Magnoliopsida</taxon>
        <taxon>Liliopsida</taxon>
        <taxon>Acoraceae</taxon>
        <taxon>Acorus</taxon>
    </lineage>
</organism>
<comment type="caution">
    <text evidence="5">The sequence shown here is derived from an EMBL/GenBank/DDBJ whole genome shotgun (WGS) entry which is preliminary data.</text>
</comment>
<accession>A0AAV9D074</accession>
<feature type="repeat" description="PPR" evidence="3">
    <location>
        <begin position="331"/>
        <end position="361"/>
    </location>
</feature>
<reference evidence="5" key="1">
    <citation type="journal article" date="2023" name="Nat. Commun.">
        <title>Diploid and tetraploid genomes of Acorus and the evolution of monocots.</title>
        <authorList>
            <person name="Ma L."/>
            <person name="Liu K.W."/>
            <person name="Li Z."/>
            <person name="Hsiao Y.Y."/>
            <person name="Qi Y."/>
            <person name="Fu T."/>
            <person name="Tang G.D."/>
            <person name="Zhang D."/>
            <person name="Sun W.H."/>
            <person name="Liu D.K."/>
            <person name="Li Y."/>
            <person name="Chen G.Z."/>
            <person name="Liu X.D."/>
            <person name="Liao X.Y."/>
            <person name="Jiang Y.T."/>
            <person name="Yu X."/>
            <person name="Hao Y."/>
            <person name="Huang J."/>
            <person name="Zhao X.W."/>
            <person name="Ke S."/>
            <person name="Chen Y.Y."/>
            <person name="Wu W.L."/>
            <person name="Hsu J.L."/>
            <person name="Lin Y.F."/>
            <person name="Huang M.D."/>
            <person name="Li C.Y."/>
            <person name="Huang L."/>
            <person name="Wang Z.W."/>
            <person name="Zhao X."/>
            <person name="Zhong W.Y."/>
            <person name="Peng D.H."/>
            <person name="Ahmad S."/>
            <person name="Lan S."/>
            <person name="Zhang J.S."/>
            <person name="Tsai W.C."/>
            <person name="Van de Peer Y."/>
            <person name="Liu Z.J."/>
        </authorList>
    </citation>
    <scope>NUCLEOTIDE SEQUENCE</scope>
    <source>
        <strain evidence="5">CP</strain>
    </source>
</reference>
<dbReference type="Pfam" id="PF02020">
    <property type="entry name" value="W2"/>
    <property type="match status" value="1"/>
</dbReference>